<feature type="transmembrane region" description="Helical" evidence="11">
    <location>
        <begin position="680"/>
        <end position="698"/>
    </location>
</feature>
<dbReference type="InterPro" id="IPR039527">
    <property type="entry name" value="PIGG/GPI7"/>
</dbReference>
<dbReference type="Gene3D" id="3.40.720.10">
    <property type="entry name" value="Alkaline Phosphatase, subunit A"/>
    <property type="match status" value="1"/>
</dbReference>
<feature type="transmembrane region" description="Helical" evidence="11">
    <location>
        <begin position="964"/>
        <end position="986"/>
    </location>
</feature>
<dbReference type="GO" id="GO:0006506">
    <property type="term" value="P:GPI anchor biosynthetic process"/>
    <property type="evidence" value="ECO:0007669"/>
    <property type="project" value="UniProtKB-UniPathway"/>
</dbReference>
<evidence type="ECO:0000256" key="2">
    <source>
        <dbReference type="ARBA" id="ARBA00004687"/>
    </source>
</evidence>
<feature type="transmembrane region" description="Helical" evidence="11">
    <location>
        <begin position="853"/>
        <end position="875"/>
    </location>
</feature>
<evidence type="ECO:0000256" key="6">
    <source>
        <dbReference type="ARBA" id="ARBA00022692"/>
    </source>
</evidence>
<dbReference type="EMBL" id="QBLH01003899">
    <property type="protein sequence ID" value="TGZ32306.1"/>
    <property type="molecule type" value="Genomic_DNA"/>
</dbReference>
<feature type="transmembrane region" description="Helical" evidence="11">
    <location>
        <begin position="822"/>
        <end position="841"/>
    </location>
</feature>
<dbReference type="GO" id="GO:0051267">
    <property type="term" value="F:CP2 mannose-ethanolamine phosphotransferase activity"/>
    <property type="evidence" value="ECO:0007669"/>
    <property type="project" value="TreeGrafter"/>
</dbReference>
<dbReference type="InterPro" id="IPR045687">
    <property type="entry name" value="PIGG/GPI7_C"/>
</dbReference>
<feature type="transmembrane region" description="Helical" evidence="11">
    <location>
        <begin position="516"/>
        <end position="534"/>
    </location>
</feature>
<keyword evidence="14" id="KW-1185">Reference proteome</keyword>
<dbReference type="CDD" id="cd16024">
    <property type="entry name" value="GPI_EPT_2"/>
    <property type="match status" value="1"/>
</dbReference>
<comment type="caution">
    <text evidence="13">The sequence shown here is derived from an EMBL/GenBank/DDBJ whole genome shotgun (WGS) entry which is preliminary data.</text>
</comment>
<keyword evidence="6 11" id="KW-0812">Transmembrane</keyword>
<gene>
    <name evidence="13" type="ORF">DBV15_03934</name>
</gene>
<dbReference type="InterPro" id="IPR037674">
    <property type="entry name" value="PIG-G_N"/>
</dbReference>
<sequence>MAETSETMMPKYNFLLLFYVLLVAPISIALFLHGFFPVAPHTDAIASRSDVPEYVGNLSVKRHALYRPMITKLIIMVIDGLRWDFVAGPMGQAAMPLTSNLLVNSTGCLLRAKLQSPTVTMPRIKAMMTGTVPNFIDIVLNLRSKPLHSDSLLLQANEHGHRLVFYGDDTWLSLFPRIFDRHDGTSSFFVTDFTEVDNNVTRHIRDELNYNDWTVMILHYLGLDHIGHVEGPFGASIKSKLQEMDEIVAQIAQRVQDWNNDRVPTLFIVCGDHGMKDSGGHGGSTPQETTVPFITIGGTRCLRQEDGESIEIEQLDIAATLSTALGLPIPSTNLGSVFLDSIYDLDNAKRLFLLYYNSRQVFNRFRKLAHRESQIERKYLTTEKSTFDAIDPSCVKNLETKNVYRKYLDAVNLHAAWLNASETQRGMVEMIVLSYNAILKEMKDALISSIIKYDFRSMVVAVFFLCQILFILFFVQTAVWTTYKKTASFFLVRFSLCLGMYYFYNSEDTTSFYPTSIFNALLFFVVIGILYINCDLCINSDFTLTEFTKGPKIRRVFQVGALLHMASLVGSSFIEEEHQTWYFFWTSTIAYFLYRYFTRLLAYHRYTVHNSDLTSVKVRTEVVGPVGPTCDDTRRHIELCAKLLLLLIGHRVLRKLNSTGDKWAHLPDIARWLKEDDNKVGTTFLLLAALCLLIWIAYECEDKEYKRQSLILNMVIAACIYFRHMSNGAVVTIPLYPSSSDGIHEVRMFWGIITLSLLSYGYRATLIIKRDKRRFASMMLFFIVTTWVAISAMLHQPYNVILLPMQIITSSTLDFALREDNLLDLGILVHYWLGNVFYFYQARKLENICFSQFFFWLRLGNSNSLASIDVAAGYVGLRSYMPLVTGVYLIVNTWSAPVLAYFLLIYHRQLYPTNRTDVVARTSRSFIAWRLLTSTIYMIVVINQRYHLFVWSVFSPKLLYEATYSATMCSSVLVALIVFVVQSAAISNYANRARIKDHATPQEPVQETDTCIY</sequence>
<comment type="similarity">
    <text evidence="3">Belongs to the PIGG/PIGN/PIGO family. PIGG subfamily.</text>
</comment>
<dbReference type="PANTHER" id="PTHR23072">
    <property type="entry name" value="PHOSPHATIDYLINOSITOL GLYCAN-RELATED"/>
    <property type="match status" value="1"/>
</dbReference>
<proteinExistence type="inferred from homology"/>
<dbReference type="Pfam" id="PF01663">
    <property type="entry name" value="Phosphodiest"/>
    <property type="match status" value="1"/>
</dbReference>
<evidence type="ECO:0000256" key="9">
    <source>
        <dbReference type="ARBA" id="ARBA00023136"/>
    </source>
</evidence>
<feature type="transmembrane region" description="Helical" evidence="11">
    <location>
        <begin position="12"/>
        <end position="36"/>
    </location>
</feature>
<evidence type="ECO:0000256" key="7">
    <source>
        <dbReference type="ARBA" id="ARBA00022824"/>
    </source>
</evidence>
<keyword evidence="4" id="KW-0337">GPI-anchor biosynthesis</keyword>
<dbReference type="Proteomes" id="UP000310200">
    <property type="component" value="Unassembled WGS sequence"/>
</dbReference>
<feature type="transmembrane region" description="Helical" evidence="11">
    <location>
        <begin position="580"/>
        <end position="597"/>
    </location>
</feature>
<evidence type="ECO:0000256" key="1">
    <source>
        <dbReference type="ARBA" id="ARBA00004477"/>
    </source>
</evidence>
<evidence type="ECO:0000256" key="11">
    <source>
        <dbReference type="SAM" id="Phobius"/>
    </source>
</evidence>
<keyword evidence="9 11" id="KW-0472">Membrane</keyword>
<evidence type="ECO:0000256" key="3">
    <source>
        <dbReference type="ARBA" id="ARBA00005315"/>
    </source>
</evidence>
<comment type="pathway">
    <text evidence="2">Glycolipid biosynthesis; glycosylphosphatidylinositol-anchor biosynthesis.</text>
</comment>
<feature type="transmembrane region" description="Helical" evidence="11">
    <location>
        <begin position="927"/>
        <end position="944"/>
    </location>
</feature>
<keyword evidence="5" id="KW-0808">Transferase</keyword>
<feature type="domain" description="GPI ethanolamine phosphate transferase 2 C-terminal" evidence="12">
    <location>
        <begin position="852"/>
        <end position="981"/>
    </location>
</feature>
<dbReference type="SUPFAM" id="SSF53649">
    <property type="entry name" value="Alkaline phosphatase-like"/>
    <property type="match status" value="1"/>
</dbReference>
<feature type="transmembrane region" description="Helical" evidence="11">
    <location>
        <begin position="775"/>
        <end position="795"/>
    </location>
</feature>
<keyword evidence="10" id="KW-0325">Glycoprotein</keyword>
<dbReference type="Pfam" id="PF19316">
    <property type="entry name" value="PIGO_PIGG"/>
    <property type="match status" value="1"/>
</dbReference>
<dbReference type="InterPro" id="IPR002591">
    <property type="entry name" value="Phosphodiest/P_Trfase"/>
</dbReference>
<feature type="transmembrane region" description="Helical" evidence="11">
    <location>
        <begin position="455"/>
        <end position="475"/>
    </location>
</feature>
<organism evidence="13 14">
    <name type="scientific">Temnothorax longispinosus</name>
    <dbReference type="NCBI Taxonomy" id="300112"/>
    <lineage>
        <taxon>Eukaryota</taxon>
        <taxon>Metazoa</taxon>
        <taxon>Ecdysozoa</taxon>
        <taxon>Arthropoda</taxon>
        <taxon>Hexapoda</taxon>
        <taxon>Insecta</taxon>
        <taxon>Pterygota</taxon>
        <taxon>Neoptera</taxon>
        <taxon>Endopterygota</taxon>
        <taxon>Hymenoptera</taxon>
        <taxon>Apocrita</taxon>
        <taxon>Aculeata</taxon>
        <taxon>Formicoidea</taxon>
        <taxon>Formicidae</taxon>
        <taxon>Myrmicinae</taxon>
        <taxon>Temnothorax</taxon>
    </lineage>
</organism>
<dbReference type="PANTHER" id="PTHR23072:SF0">
    <property type="entry name" value="GPI ETHANOLAMINE PHOSPHATE TRANSFERASE 2"/>
    <property type="match status" value="1"/>
</dbReference>
<keyword evidence="8 11" id="KW-1133">Transmembrane helix</keyword>
<comment type="subcellular location">
    <subcellularLocation>
        <location evidence="1">Endoplasmic reticulum membrane</location>
        <topology evidence="1">Multi-pass membrane protein</topology>
    </subcellularLocation>
</comment>
<evidence type="ECO:0000256" key="10">
    <source>
        <dbReference type="ARBA" id="ARBA00023180"/>
    </source>
</evidence>
<evidence type="ECO:0000256" key="5">
    <source>
        <dbReference type="ARBA" id="ARBA00022679"/>
    </source>
</evidence>
<name>A0A4S2JBF9_9HYME</name>
<dbReference type="GO" id="GO:0005789">
    <property type="term" value="C:endoplasmic reticulum membrane"/>
    <property type="evidence" value="ECO:0007669"/>
    <property type="project" value="UniProtKB-SubCell"/>
</dbReference>
<evidence type="ECO:0000259" key="12">
    <source>
        <dbReference type="Pfam" id="PF19316"/>
    </source>
</evidence>
<evidence type="ECO:0000256" key="4">
    <source>
        <dbReference type="ARBA" id="ARBA00022502"/>
    </source>
</evidence>
<keyword evidence="7" id="KW-0256">Endoplasmic reticulum</keyword>
<feature type="transmembrane region" description="Helical" evidence="11">
    <location>
        <begin position="710"/>
        <end position="736"/>
    </location>
</feature>
<reference evidence="13 14" key="1">
    <citation type="journal article" date="2019" name="Philos. Trans. R. Soc. Lond., B, Biol. Sci.">
        <title>Ant behaviour and brain gene expression of defending hosts depend on the ecological success of the intruding social parasite.</title>
        <authorList>
            <person name="Kaur R."/>
            <person name="Stoldt M."/>
            <person name="Jongepier E."/>
            <person name="Feldmeyer B."/>
            <person name="Menzel F."/>
            <person name="Bornberg-Bauer E."/>
            <person name="Foitzik S."/>
        </authorList>
    </citation>
    <scope>NUCLEOTIDE SEQUENCE [LARGE SCALE GENOMIC DNA]</scope>
    <source>
        <tissue evidence="13">Whole body</tissue>
    </source>
</reference>
<feature type="transmembrane region" description="Helical" evidence="11">
    <location>
        <begin position="887"/>
        <end position="906"/>
    </location>
</feature>
<dbReference type="UniPathway" id="UPA00196"/>
<protein>
    <recommendedName>
        <fullName evidence="12">GPI ethanolamine phosphate transferase 2 C-terminal domain-containing protein</fullName>
    </recommendedName>
</protein>
<feature type="transmembrane region" description="Helical" evidence="11">
    <location>
        <begin position="487"/>
        <end position="504"/>
    </location>
</feature>
<evidence type="ECO:0000256" key="8">
    <source>
        <dbReference type="ARBA" id="ARBA00022989"/>
    </source>
</evidence>
<dbReference type="InterPro" id="IPR017850">
    <property type="entry name" value="Alkaline_phosphatase_core_sf"/>
</dbReference>
<feature type="transmembrane region" description="Helical" evidence="11">
    <location>
        <begin position="748"/>
        <end position="768"/>
    </location>
</feature>
<accession>A0A4S2JBF9</accession>
<evidence type="ECO:0000313" key="13">
    <source>
        <dbReference type="EMBL" id="TGZ32306.1"/>
    </source>
</evidence>
<evidence type="ECO:0000313" key="14">
    <source>
        <dbReference type="Proteomes" id="UP000310200"/>
    </source>
</evidence>
<dbReference type="AlphaFoldDB" id="A0A4S2JBF9"/>
<dbReference type="STRING" id="300112.A0A4S2JBF9"/>